<dbReference type="GO" id="GO:0003824">
    <property type="term" value="F:catalytic activity"/>
    <property type="evidence" value="ECO:0007669"/>
    <property type="project" value="InterPro"/>
</dbReference>
<evidence type="ECO:0000259" key="1">
    <source>
        <dbReference type="Pfam" id="PF01507"/>
    </source>
</evidence>
<accession>A0A6L5XZQ9</accession>
<dbReference type="Pfam" id="PF11922">
    <property type="entry name" value="DUF3440"/>
    <property type="match status" value="1"/>
</dbReference>
<dbReference type="InterPro" id="IPR002500">
    <property type="entry name" value="PAPS_reduct_dom"/>
</dbReference>
<dbReference type="InterPro" id="IPR021845">
    <property type="entry name" value="DUF3440"/>
</dbReference>
<evidence type="ECO:0000313" key="3">
    <source>
        <dbReference type="Proteomes" id="UP000482209"/>
    </source>
</evidence>
<dbReference type="AlphaFoldDB" id="A0A6L5XZQ9"/>
<dbReference type="SUPFAM" id="SSF52402">
    <property type="entry name" value="Adenine nucleotide alpha hydrolases-like"/>
    <property type="match status" value="1"/>
</dbReference>
<proteinExistence type="predicted"/>
<dbReference type="PANTHER" id="PTHR30083:SF0">
    <property type="entry name" value="3'-PHOSPHOADENOSINE 5'-PHOSPHOSULFATE SULFOTRANSFERASE (PAPS REDUCTASE)_FAD SYNTHETASE"/>
    <property type="match status" value="1"/>
</dbReference>
<sequence length="440" mass="52530">MQRKYEDINVYEAFQKRMDFIFEEFDNIFVSFSGGKDSALLLHMLMDYMEKKGLTRTIGVFHQDFEAQYKVTTEFVESILEQYLNRIEPYWVCLPMAVRTALSNYQIYWYPWDEKEKEIWVRDIPDKPYVIHLHNNPITTYRYRMLQEDLAKQFGRWYKKAHGNKKTVCLLGIRADESLQRYSGFLNKKYGYKNECWISKQFKDVWAASPIYDWTTSDVWTAYYKFGYSYNKLYDLYYKAGLKPSQMRVASPFNEYAKDSLNLYRVLEPETWTKLLGRVEGANFVALYSRSKAMGYRSITLPHGHTWQSYTMFLLDTLPVRIRNAYIKKFKSSIKFWHKTGGGLSEETIQELQEKGYKIERNGVSNYTLDKKSRVIFIQRIPDETDDIKSTKDIPSWKRMCCCILKNDHLCRTMGFGLTRKQQERVDLIRRKYKGVEGWK</sequence>
<feature type="domain" description="Phosphoadenosine phosphosulphate reductase" evidence="1">
    <location>
        <begin position="27"/>
        <end position="238"/>
    </location>
</feature>
<reference evidence="2 3" key="1">
    <citation type="submission" date="2019-08" db="EMBL/GenBank/DDBJ databases">
        <title>In-depth cultivation of the pig gut microbiome towards novel bacterial diversity and tailored functional studies.</title>
        <authorList>
            <person name="Wylensek D."/>
            <person name="Hitch T.C.A."/>
            <person name="Clavel T."/>
        </authorList>
    </citation>
    <scope>NUCLEOTIDE SEQUENCE [LARGE SCALE GENOMIC DNA]</scope>
    <source>
        <strain evidence="2 3">WCA-693-APC-MOT-I</strain>
    </source>
</reference>
<dbReference type="Proteomes" id="UP000482209">
    <property type="component" value="Unassembled WGS sequence"/>
</dbReference>
<comment type="caution">
    <text evidence="2">The sequence shown here is derived from an EMBL/GenBank/DDBJ whole genome shotgun (WGS) entry which is preliminary data.</text>
</comment>
<organism evidence="2 3">
    <name type="scientific">Velocimicrobium porci</name>
    <dbReference type="NCBI Taxonomy" id="2606634"/>
    <lineage>
        <taxon>Bacteria</taxon>
        <taxon>Bacillati</taxon>
        <taxon>Bacillota</taxon>
        <taxon>Clostridia</taxon>
        <taxon>Lachnospirales</taxon>
        <taxon>Lachnospiraceae</taxon>
        <taxon>Velocimicrobium</taxon>
    </lineage>
</organism>
<dbReference type="InterPro" id="IPR014729">
    <property type="entry name" value="Rossmann-like_a/b/a_fold"/>
</dbReference>
<gene>
    <name evidence="2" type="ORF">FYJ58_09995</name>
</gene>
<keyword evidence="3" id="KW-1185">Reference proteome</keyword>
<dbReference type="RefSeq" id="WP_154519600.1">
    <property type="nucleotide sequence ID" value="NZ_VUMT01000014.1"/>
</dbReference>
<dbReference type="Pfam" id="PF01507">
    <property type="entry name" value="PAPS_reduct"/>
    <property type="match status" value="1"/>
</dbReference>
<dbReference type="PANTHER" id="PTHR30083">
    <property type="entry name" value="TRANSCRIPTIONAL REGULATOR-RELATED"/>
    <property type="match status" value="1"/>
</dbReference>
<dbReference type="GO" id="GO:0071453">
    <property type="term" value="P:cellular response to oxygen levels"/>
    <property type="evidence" value="ECO:0007669"/>
    <property type="project" value="TreeGrafter"/>
</dbReference>
<protein>
    <submittedName>
        <fullName evidence="2">DUF3440 domain-containing protein</fullName>
    </submittedName>
</protein>
<dbReference type="EMBL" id="VUMT01000014">
    <property type="protein sequence ID" value="MSS64204.1"/>
    <property type="molecule type" value="Genomic_DNA"/>
</dbReference>
<name>A0A6L5XZQ9_9FIRM</name>
<dbReference type="Gene3D" id="3.40.50.620">
    <property type="entry name" value="HUPs"/>
    <property type="match status" value="1"/>
</dbReference>
<evidence type="ECO:0000313" key="2">
    <source>
        <dbReference type="EMBL" id="MSS64204.1"/>
    </source>
</evidence>